<keyword evidence="4" id="KW-1185">Reference proteome</keyword>
<dbReference type="RefSeq" id="XP_007918087.1">
    <property type="nucleotide sequence ID" value="XM_007919896.1"/>
</dbReference>
<gene>
    <name evidence="3" type="ORF">UCRPA7_7364</name>
</gene>
<dbReference type="InterPro" id="IPR036812">
    <property type="entry name" value="NAD(P)_OxRdtase_dom_sf"/>
</dbReference>
<dbReference type="Proteomes" id="UP000014074">
    <property type="component" value="Unassembled WGS sequence"/>
</dbReference>
<dbReference type="PANTHER" id="PTHR43364">
    <property type="entry name" value="NADH-SPECIFIC METHYLGLYOXAL REDUCTASE-RELATED"/>
    <property type="match status" value="1"/>
</dbReference>
<evidence type="ECO:0000259" key="2">
    <source>
        <dbReference type="Pfam" id="PF00248"/>
    </source>
</evidence>
<dbReference type="Gene3D" id="3.20.20.100">
    <property type="entry name" value="NADP-dependent oxidoreductase domain"/>
    <property type="match status" value="1"/>
</dbReference>
<dbReference type="InterPro" id="IPR050523">
    <property type="entry name" value="AKR_Detox_Biosynth"/>
</dbReference>
<keyword evidence="1" id="KW-0560">Oxidoreductase</keyword>
<dbReference type="HOGENOM" id="CLU_023205_1_1_1"/>
<dbReference type="EMBL" id="KB933286">
    <property type="protein sequence ID" value="EON97135.1"/>
    <property type="molecule type" value="Genomic_DNA"/>
</dbReference>
<dbReference type="InterPro" id="IPR023210">
    <property type="entry name" value="NADP_OxRdtase_dom"/>
</dbReference>
<organism evidence="3 4">
    <name type="scientific">Phaeoacremonium minimum (strain UCR-PA7)</name>
    <name type="common">Esca disease fungus</name>
    <name type="synonym">Togninia minima</name>
    <dbReference type="NCBI Taxonomy" id="1286976"/>
    <lineage>
        <taxon>Eukaryota</taxon>
        <taxon>Fungi</taxon>
        <taxon>Dikarya</taxon>
        <taxon>Ascomycota</taxon>
        <taxon>Pezizomycotina</taxon>
        <taxon>Sordariomycetes</taxon>
        <taxon>Sordariomycetidae</taxon>
        <taxon>Togniniales</taxon>
        <taxon>Togniniaceae</taxon>
        <taxon>Phaeoacremonium</taxon>
    </lineage>
</organism>
<reference evidence="4" key="1">
    <citation type="journal article" date="2013" name="Genome Announc.">
        <title>Draft genome sequence of the ascomycete Phaeoacremonium aleophilum strain UCR-PA7, a causal agent of the esca disease complex in grapevines.</title>
        <authorList>
            <person name="Blanco-Ulate B."/>
            <person name="Rolshausen P."/>
            <person name="Cantu D."/>
        </authorList>
    </citation>
    <scope>NUCLEOTIDE SEQUENCE [LARGE SCALE GENOMIC DNA]</scope>
    <source>
        <strain evidence="4">UCR-PA7</strain>
    </source>
</reference>
<dbReference type="eggNOG" id="ENOG502SI2J">
    <property type="taxonomic scope" value="Eukaryota"/>
</dbReference>
<dbReference type="GO" id="GO:0016491">
    <property type="term" value="F:oxidoreductase activity"/>
    <property type="evidence" value="ECO:0007669"/>
    <property type="project" value="UniProtKB-KW"/>
</dbReference>
<dbReference type="KEGG" id="tmn:UCRPA7_7364"/>
<evidence type="ECO:0000313" key="3">
    <source>
        <dbReference type="EMBL" id="EON97135.1"/>
    </source>
</evidence>
<sequence>MSSKTPVKIILGTHHIGDRTKEPLAAFDDLKDVQALLDVFYNRGYRHLDTGRNYGASEVRLGQVGAASRFIIDSKVLDGLPGSHEPAKIHESIKQTLENLKTSAVETMYLHVPDRQTPFEDTAKAINEDFLQGRFKKFGLSNYTPAEVKRFVDICEQNGPAAGGFFSDHVATSKRWSGDNDVARKYSALYGQPPVRAAVDTLEKAAKKHGISGHAAAIRWTAFHSALDGKYGDGLTFTVSTLAQVHGTLDALEAGPLPDEVADAISAIYATCEGSEPPFHL</sequence>
<dbReference type="SUPFAM" id="SSF51430">
    <property type="entry name" value="NAD(P)-linked oxidoreductase"/>
    <property type="match status" value="1"/>
</dbReference>
<accession>R8BCW5</accession>
<protein>
    <submittedName>
        <fullName evidence="3">Putative aldo keto protein</fullName>
    </submittedName>
</protein>
<dbReference type="Pfam" id="PF00248">
    <property type="entry name" value="Aldo_ket_red"/>
    <property type="match status" value="1"/>
</dbReference>
<dbReference type="PANTHER" id="PTHR43364:SF4">
    <property type="entry name" value="NAD(P)-LINKED OXIDOREDUCTASE SUPERFAMILY PROTEIN"/>
    <property type="match status" value="1"/>
</dbReference>
<feature type="domain" description="NADP-dependent oxidoreductase" evidence="2">
    <location>
        <begin position="8"/>
        <end position="150"/>
    </location>
</feature>
<evidence type="ECO:0000256" key="1">
    <source>
        <dbReference type="ARBA" id="ARBA00023002"/>
    </source>
</evidence>
<dbReference type="OrthoDB" id="2310150at2759"/>
<evidence type="ECO:0000313" key="4">
    <source>
        <dbReference type="Proteomes" id="UP000014074"/>
    </source>
</evidence>
<proteinExistence type="predicted"/>
<dbReference type="AlphaFoldDB" id="R8BCW5"/>
<name>R8BCW5_PHAM7</name>
<dbReference type="GeneID" id="19328116"/>